<sequence length="182" mass="18811">MNCRAATLVLAAATLVAALLFATGDACDGVRSMSVEDACHAAASTDPRMHALCLRTLRTASPPNSKVSTYAAIAAEAAALSCDGTARAVNVLLQGGSLTNMQRTMLSGCYGDLRRAHEAVAAVEGQLGRCVFAHLGRGYGEAMAAIDHCATKLDSLGQTSLHNLVVGDKYRTALASRLGAYP</sequence>
<dbReference type="Proteomes" id="UP000298652">
    <property type="component" value="Chromosome 6"/>
</dbReference>
<name>A0A4U6U5K3_SETVI</name>
<accession>A0A4U6U5K3</accession>
<dbReference type="SUPFAM" id="SSF101148">
    <property type="entry name" value="Plant invertase/pectin methylesterase inhibitor"/>
    <property type="match status" value="1"/>
</dbReference>
<keyword evidence="3" id="KW-1185">Reference proteome</keyword>
<dbReference type="PANTHER" id="PTHR34838:SF9">
    <property type="entry name" value="PECTINESTERASE INHIBITOR DOMAIN-CONTAINING PROTEIN"/>
    <property type="match status" value="1"/>
</dbReference>
<dbReference type="PANTHER" id="PTHR34838">
    <property type="entry name" value="OS08G0142100 PROTEIN-RELATED"/>
    <property type="match status" value="1"/>
</dbReference>
<evidence type="ECO:0000313" key="2">
    <source>
        <dbReference type="EMBL" id="TKW10222.1"/>
    </source>
</evidence>
<organism evidence="2 3">
    <name type="scientific">Setaria viridis</name>
    <name type="common">Green bristlegrass</name>
    <name type="synonym">Setaria italica subsp. viridis</name>
    <dbReference type="NCBI Taxonomy" id="4556"/>
    <lineage>
        <taxon>Eukaryota</taxon>
        <taxon>Viridiplantae</taxon>
        <taxon>Streptophyta</taxon>
        <taxon>Embryophyta</taxon>
        <taxon>Tracheophyta</taxon>
        <taxon>Spermatophyta</taxon>
        <taxon>Magnoliopsida</taxon>
        <taxon>Liliopsida</taxon>
        <taxon>Poales</taxon>
        <taxon>Poaceae</taxon>
        <taxon>PACMAD clade</taxon>
        <taxon>Panicoideae</taxon>
        <taxon>Panicodae</taxon>
        <taxon>Paniceae</taxon>
        <taxon>Cenchrinae</taxon>
        <taxon>Setaria</taxon>
    </lineage>
</organism>
<dbReference type="AlphaFoldDB" id="A0A4U6U5K3"/>
<protein>
    <recommendedName>
        <fullName evidence="4">Pectinesterase inhibitor domain-containing protein</fullName>
    </recommendedName>
</protein>
<reference evidence="2" key="1">
    <citation type="submission" date="2019-03" db="EMBL/GenBank/DDBJ databases">
        <title>WGS assembly of Setaria viridis.</title>
        <authorList>
            <person name="Huang P."/>
            <person name="Jenkins J."/>
            <person name="Grimwood J."/>
            <person name="Barry K."/>
            <person name="Healey A."/>
            <person name="Mamidi S."/>
            <person name="Sreedasyam A."/>
            <person name="Shu S."/>
            <person name="Feldman M."/>
            <person name="Wu J."/>
            <person name="Yu Y."/>
            <person name="Chen C."/>
            <person name="Johnson J."/>
            <person name="Rokhsar D."/>
            <person name="Baxter I."/>
            <person name="Schmutz J."/>
            <person name="Brutnell T."/>
            <person name="Kellogg E."/>
        </authorList>
    </citation>
    <scope>NUCLEOTIDE SEQUENCE [LARGE SCALE GENOMIC DNA]</scope>
</reference>
<keyword evidence="1" id="KW-0732">Signal</keyword>
<evidence type="ECO:0000256" key="1">
    <source>
        <dbReference type="SAM" id="SignalP"/>
    </source>
</evidence>
<dbReference type="Gramene" id="TKW10222">
    <property type="protein sequence ID" value="TKW10222"/>
    <property type="gene ID" value="SEVIR_6G148000v2"/>
</dbReference>
<feature type="signal peptide" evidence="1">
    <location>
        <begin position="1"/>
        <end position="18"/>
    </location>
</feature>
<dbReference type="InterPro" id="IPR035513">
    <property type="entry name" value="Invertase/methylesterase_inhib"/>
</dbReference>
<feature type="chain" id="PRO_5020700037" description="Pectinesterase inhibitor domain-containing protein" evidence="1">
    <location>
        <begin position="19"/>
        <end position="182"/>
    </location>
</feature>
<gene>
    <name evidence="2" type="ORF">SEVIR_6G148000v2</name>
</gene>
<evidence type="ECO:0008006" key="4">
    <source>
        <dbReference type="Google" id="ProtNLM"/>
    </source>
</evidence>
<proteinExistence type="predicted"/>
<dbReference type="EMBL" id="CM016557">
    <property type="protein sequence ID" value="TKW10222.1"/>
    <property type="molecule type" value="Genomic_DNA"/>
</dbReference>
<evidence type="ECO:0000313" key="3">
    <source>
        <dbReference type="Proteomes" id="UP000298652"/>
    </source>
</evidence>